<keyword evidence="2" id="KW-0547">Nucleotide-binding</keyword>
<dbReference type="Pfam" id="PF13335">
    <property type="entry name" value="Mg_chelatase_C"/>
    <property type="match status" value="1"/>
</dbReference>
<dbReference type="PRINTS" id="PR01657">
    <property type="entry name" value="MCMFAMILY"/>
</dbReference>
<dbReference type="InterPro" id="IPR000523">
    <property type="entry name" value="Mg_chelatse_chII-like_cat_dom"/>
</dbReference>
<evidence type="ECO:0000313" key="6">
    <source>
        <dbReference type="Proteomes" id="UP001564657"/>
    </source>
</evidence>
<dbReference type="RefSeq" id="WP_369703487.1">
    <property type="nucleotide sequence ID" value="NZ_JBGEWD010000003.1"/>
</dbReference>
<sequence>MAVKLNTSSFLGIEGSIVSVEVDIERGLPSFNIVGLADTSVKESKERVKASIINSGFEFPVKKIVVNLAPADMKKAGSLFDLPIAIGILISTGQIKFYDWEKFLILGELSLSGNLNKVRGVLPITLEGIKNHIKNFIVPLENAEECSSIKGSNCYAFENLKQIVYFIKYRDLLPYKHKKMLSKSSHTSPDFSDVFGQESCKRALEVAAAGNHNIIMVGPPGSGKTMMAKRVPTILPDLSYEKSLEVTKIYSVTGNLSINEGLITKPPFRNPHHTSTTISLVGGGSNLMPGEISLAHNGILFLDEILEFKKNVLEVLRQPLEEKKIIINRASGRVSFPCNFMTIMATNPCPCGNFASKKHCTCTEYERRRYISKLSSPIIDRIDLFTFVNSLDFKDIQNYKKSEFSKLIRERVERARKIQKKRFKNQGIYCNSEMNSILIKEYCKLNKKSTEILEKVYSKYNLTTRAYSKILKISRTIADLDNSACINESHLIEALCYRKFINEDFI</sequence>
<dbReference type="InterPro" id="IPR027417">
    <property type="entry name" value="P-loop_NTPase"/>
</dbReference>
<dbReference type="PROSITE" id="PS00676">
    <property type="entry name" value="SIGMA54_INTERACT_2"/>
    <property type="match status" value="1"/>
</dbReference>
<keyword evidence="6" id="KW-1185">Reference proteome</keyword>
<proteinExistence type="inferred from homology"/>
<dbReference type="PANTHER" id="PTHR32039:SF7">
    <property type="entry name" value="COMPETENCE PROTEIN COMM"/>
    <property type="match status" value="1"/>
</dbReference>
<dbReference type="InterPro" id="IPR004482">
    <property type="entry name" value="Mg_chelat-rel"/>
</dbReference>
<dbReference type="SUPFAM" id="SSF52540">
    <property type="entry name" value="P-loop containing nucleoside triphosphate hydrolases"/>
    <property type="match status" value="1"/>
</dbReference>
<dbReference type="PANTHER" id="PTHR32039">
    <property type="entry name" value="MAGNESIUM-CHELATASE SUBUNIT CHLI"/>
    <property type="match status" value="1"/>
</dbReference>
<dbReference type="InterPro" id="IPR003593">
    <property type="entry name" value="AAA+_ATPase"/>
</dbReference>
<comment type="caution">
    <text evidence="5">The sequence shown here is derived from an EMBL/GenBank/DDBJ whole genome shotgun (WGS) entry which is preliminary data.</text>
</comment>
<organism evidence="5 6">
    <name type="scientific">Clostridium moutaii</name>
    <dbReference type="NCBI Taxonomy" id="3240932"/>
    <lineage>
        <taxon>Bacteria</taxon>
        <taxon>Bacillati</taxon>
        <taxon>Bacillota</taxon>
        <taxon>Clostridia</taxon>
        <taxon>Eubacteriales</taxon>
        <taxon>Clostridiaceae</taxon>
        <taxon>Clostridium</taxon>
    </lineage>
</organism>
<evidence type="ECO:0000313" key="5">
    <source>
        <dbReference type="EMBL" id="MEY7999603.1"/>
    </source>
</evidence>
<dbReference type="Pfam" id="PF13541">
    <property type="entry name" value="ChlI"/>
    <property type="match status" value="1"/>
</dbReference>
<evidence type="ECO:0000259" key="4">
    <source>
        <dbReference type="SMART" id="SM00382"/>
    </source>
</evidence>
<evidence type="ECO:0000256" key="2">
    <source>
        <dbReference type="ARBA" id="ARBA00022741"/>
    </source>
</evidence>
<dbReference type="InterPro" id="IPR014721">
    <property type="entry name" value="Ribsml_uS5_D2-typ_fold_subgr"/>
</dbReference>
<keyword evidence="3" id="KW-0067">ATP-binding</keyword>
<comment type="similarity">
    <text evidence="1">Belongs to the Mg-chelatase subunits D/I family. ComM subfamily.</text>
</comment>
<dbReference type="InterPro" id="IPR001208">
    <property type="entry name" value="MCM_dom"/>
</dbReference>
<accession>A0ABV4BLD3</accession>
<gene>
    <name evidence="5" type="ORF">AB8U03_05190</name>
</gene>
<feature type="domain" description="AAA+ ATPase" evidence="4">
    <location>
        <begin position="210"/>
        <end position="397"/>
    </location>
</feature>
<name>A0ABV4BLD3_9CLOT</name>
<dbReference type="Gene3D" id="3.40.50.300">
    <property type="entry name" value="P-loop containing nucleotide triphosphate hydrolases"/>
    <property type="match status" value="1"/>
</dbReference>
<dbReference type="SUPFAM" id="SSF54211">
    <property type="entry name" value="Ribosomal protein S5 domain 2-like"/>
    <property type="match status" value="1"/>
</dbReference>
<dbReference type="Pfam" id="PF01078">
    <property type="entry name" value="Mg_chelatase"/>
    <property type="match status" value="1"/>
</dbReference>
<dbReference type="InterPro" id="IPR020568">
    <property type="entry name" value="Ribosomal_Su5_D2-typ_SF"/>
</dbReference>
<dbReference type="InterPro" id="IPR025943">
    <property type="entry name" value="Sigma_54_int_dom_ATP-bd_2"/>
</dbReference>
<protein>
    <submittedName>
        <fullName evidence="5">YifB family Mg chelatase-like AAA ATPase</fullName>
    </submittedName>
</protein>
<dbReference type="Proteomes" id="UP001564657">
    <property type="component" value="Unassembled WGS sequence"/>
</dbReference>
<dbReference type="NCBIfam" id="TIGR00368">
    <property type="entry name" value="YifB family Mg chelatase-like AAA ATPase"/>
    <property type="match status" value="1"/>
</dbReference>
<dbReference type="InterPro" id="IPR025158">
    <property type="entry name" value="Mg_chelat-rel_C"/>
</dbReference>
<dbReference type="InterPro" id="IPR045006">
    <property type="entry name" value="CHLI-like"/>
</dbReference>
<reference evidence="5 6" key="1">
    <citation type="submission" date="2024-08" db="EMBL/GenBank/DDBJ databases">
        <title>Clostridium lapicellarii sp. nov., and Clostridium renhuaiense sp. nov., two species isolated from the mud in a fermentation cellar used for producing sauce-flavour Chinese liquors.</title>
        <authorList>
            <person name="Yang F."/>
            <person name="Wang H."/>
            <person name="Chen L.Q."/>
            <person name="Zhou N."/>
            <person name="Lu J.J."/>
            <person name="Pu X.X."/>
            <person name="Wan B."/>
            <person name="Wang L."/>
            <person name="Liu S.J."/>
        </authorList>
    </citation>
    <scope>NUCLEOTIDE SEQUENCE [LARGE SCALE GENOMIC DNA]</scope>
    <source>
        <strain evidence="5 6">MT-5</strain>
    </source>
</reference>
<evidence type="ECO:0000256" key="1">
    <source>
        <dbReference type="ARBA" id="ARBA00006354"/>
    </source>
</evidence>
<evidence type="ECO:0000256" key="3">
    <source>
        <dbReference type="ARBA" id="ARBA00022840"/>
    </source>
</evidence>
<dbReference type="SMART" id="SM00382">
    <property type="entry name" value="AAA"/>
    <property type="match status" value="1"/>
</dbReference>
<dbReference type="EMBL" id="JBGEWD010000003">
    <property type="protein sequence ID" value="MEY7999603.1"/>
    <property type="molecule type" value="Genomic_DNA"/>
</dbReference>
<dbReference type="Gene3D" id="3.30.230.10">
    <property type="match status" value="1"/>
</dbReference>